<evidence type="ECO:0000256" key="2">
    <source>
        <dbReference type="ARBA" id="ARBA00023315"/>
    </source>
</evidence>
<keyword evidence="1" id="KW-0808">Transferase</keyword>
<reference evidence="5" key="1">
    <citation type="submission" date="2021-03" db="EMBL/GenBank/DDBJ databases">
        <title>Pengzhenrongella sicca gen. nov., sp. nov., a new member of suborder Micrococcineae isolated from High-Arctic tundra soil.</title>
        <authorList>
            <person name="Peng F."/>
        </authorList>
    </citation>
    <scope>NUCLEOTIDE SEQUENCE</scope>
    <source>
        <strain evidence="5">LRZ-2</strain>
    </source>
</reference>
<evidence type="ECO:0000256" key="3">
    <source>
        <dbReference type="ARBA" id="ARBA00038502"/>
    </source>
</evidence>
<sequence length="181" mass="19484">MIKPTLEGELVRLRPIGARDGGGLWEIVSDPESRRVTGQTAAFTRAEVDAWCATVADRDGRIDLAVTASGSDDFLGQIVLKDIDEARGCADLHLSMRPSTRGRGYGGDAIGLVLGLAFDGVGLHRVGLEVLSINTRAQAIYEGMGFVVEGLRRDAYRDGDGWCDAVEMGILEDEYRFGLPA</sequence>
<dbReference type="Pfam" id="PF13302">
    <property type="entry name" value="Acetyltransf_3"/>
    <property type="match status" value="1"/>
</dbReference>
<organism evidence="5 6">
    <name type="scientific">Pengzhenrongella sicca</name>
    <dbReference type="NCBI Taxonomy" id="2819238"/>
    <lineage>
        <taxon>Bacteria</taxon>
        <taxon>Bacillati</taxon>
        <taxon>Actinomycetota</taxon>
        <taxon>Actinomycetes</taxon>
        <taxon>Micrococcales</taxon>
        <taxon>Pengzhenrongella</taxon>
    </lineage>
</organism>
<evidence type="ECO:0000313" key="5">
    <source>
        <dbReference type="EMBL" id="QTE28698.1"/>
    </source>
</evidence>
<keyword evidence="6" id="KW-1185">Reference proteome</keyword>
<dbReference type="InterPro" id="IPR016181">
    <property type="entry name" value="Acyl_CoA_acyltransferase"/>
</dbReference>
<dbReference type="GO" id="GO:0016747">
    <property type="term" value="F:acyltransferase activity, transferring groups other than amino-acyl groups"/>
    <property type="evidence" value="ECO:0007669"/>
    <property type="project" value="InterPro"/>
</dbReference>
<dbReference type="PANTHER" id="PTHR43792:SF8">
    <property type="entry name" value="[RIBOSOMAL PROTEIN US5]-ALANINE N-ACETYLTRANSFERASE"/>
    <property type="match status" value="1"/>
</dbReference>
<dbReference type="Gene3D" id="3.40.630.30">
    <property type="match status" value="1"/>
</dbReference>
<accession>A0A8A4ZGB3</accession>
<dbReference type="PANTHER" id="PTHR43792">
    <property type="entry name" value="GNAT FAMILY, PUTATIVE (AFU_ORTHOLOGUE AFUA_3G00765)-RELATED-RELATED"/>
    <property type="match status" value="1"/>
</dbReference>
<name>A0A8A4ZGB3_9MICO</name>
<gene>
    <name evidence="5" type="ORF">J4E96_15290</name>
</gene>
<feature type="domain" description="N-acetyltransferase" evidence="4">
    <location>
        <begin position="11"/>
        <end position="173"/>
    </location>
</feature>
<keyword evidence="2" id="KW-0012">Acyltransferase</keyword>
<comment type="similarity">
    <text evidence="3">Belongs to the acetyltransferase family. RimJ subfamily.</text>
</comment>
<evidence type="ECO:0000256" key="1">
    <source>
        <dbReference type="ARBA" id="ARBA00022679"/>
    </source>
</evidence>
<evidence type="ECO:0000259" key="4">
    <source>
        <dbReference type="PROSITE" id="PS51186"/>
    </source>
</evidence>
<dbReference type="Proteomes" id="UP000663937">
    <property type="component" value="Chromosome"/>
</dbReference>
<proteinExistence type="inferred from homology"/>
<dbReference type="EMBL" id="CP071868">
    <property type="protein sequence ID" value="QTE28698.1"/>
    <property type="molecule type" value="Genomic_DNA"/>
</dbReference>
<dbReference type="PROSITE" id="PS51186">
    <property type="entry name" value="GNAT"/>
    <property type="match status" value="1"/>
</dbReference>
<protein>
    <submittedName>
        <fullName evidence="5">GNAT family N-acetyltransferase</fullName>
    </submittedName>
</protein>
<dbReference type="KEGG" id="psic:J4E96_15290"/>
<dbReference type="SUPFAM" id="SSF55729">
    <property type="entry name" value="Acyl-CoA N-acyltransferases (Nat)"/>
    <property type="match status" value="1"/>
</dbReference>
<dbReference type="RefSeq" id="WP_227422941.1">
    <property type="nucleotide sequence ID" value="NZ_CP071868.1"/>
</dbReference>
<dbReference type="InterPro" id="IPR051531">
    <property type="entry name" value="N-acetyltransferase"/>
</dbReference>
<dbReference type="AlphaFoldDB" id="A0A8A4ZGB3"/>
<evidence type="ECO:0000313" key="6">
    <source>
        <dbReference type="Proteomes" id="UP000663937"/>
    </source>
</evidence>
<dbReference type="InterPro" id="IPR000182">
    <property type="entry name" value="GNAT_dom"/>
</dbReference>